<feature type="region of interest" description="Disordered" evidence="2">
    <location>
        <begin position="319"/>
        <end position="408"/>
    </location>
</feature>
<proteinExistence type="predicted"/>
<feature type="compositionally biased region" description="Basic residues" evidence="2">
    <location>
        <begin position="322"/>
        <end position="334"/>
    </location>
</feature>
<dbReference type="AlphaFoldDB" id="A0A2Z4AJP7"/>
<dbReference type="Proteomes" id="UP000247465">
    <property type="component" value="Chromosome"/>
</dbReference>
<gene>
    <name evidence="4" type="primary">bamD</name>
    <name evidence="4" type="ORF">DF168_01861</name>
</gene>
<dbReference type="SUPFAM" id="SSF48452">
    <property type="entry name" value="TPR-like"/>
    <property type="match status" value="1"/>
</dbReference>
<dbReference type="EMBL" id="CP029803">
    <property type="protein sequence ID" value="AWT60644.1"/>
    <property type="molecule type" value="Genomic_DNA"/>
</dbReference>
<feature type="compositionally biased region" description="Basic and acidic residues" evidence="2">
    <location>
        <begin position="397"/>
        <end position="408"/>
    </location>
</feature>
<evidence type="ECO:0000313" key="4">
    <source>
        <dbReference type="EMBL" id="AWT60644.1"/>
    </source>
</evidence>
<dbReference type="Pfam" id="PF13525">
    <property type="entry name" value="YfiO"/>
    <property type="match status" value="1"/>
</dbReference>
<sequence>MAIRMLIPVLLLFTMGAPLALDAGLLGKKRSPEEQIAVQNAKAETAMMQAFAALDKGKERTALSKFKIVYRKYPSSVHAADALYRSAKIYFKKRKWRKSFENYYRIVSGYPEFEHYGDVLTEQFEIASALMANKTSRYFVVIPYRNYAQAVRYFEVIASSAPYSEYAPLALMNNALIHGKLDKTLERIMTLNRLIETYPKSMLAPDAYLDLAESFAELVNGPQYAQSSTREAMKYFEDFLILFPDSPEVALGEEGLGRMQEAYAKSKVVMGEFYYKKRRNYVAAEVFFSQAITAAPKSASAQRAQDYLSVIETIPEEERMSRLARKASRSKRSGRTGAFAKKEPKEAEISTNSNKLPDPSTEAPPATVEVAEASGSTDADIKKDRKGISKTLTFWRRGRDQEKSTPEK</sequence>
<evidence type="ECO:0000256" key="1">
    <source>
        <dbReference type="ARBA" id="ARBA00022729"/>
    </source>
</evidence>
<reference evidence="4 5" key="1">
    <citation type="submission" date="2018-06" db="EMBL/GenBank/DDBJ databases">
        <title>Draft Genome Sequence of a Novel Marine Bacterium Related to the Verrucomicrobia.</title>
        <authorList>
            <person name="Vosseberg J."/>
            <person name="Martijn J."/>
            <person name="Ettema T.J.G."/>
        </authorList>
    </citation>
    <scope>NUCLEOTIDE SEQUENCE [LARGE SCALE GENOMIC DNA]</scope>
    <source>
        <strain evidence="4">TARA_B100001123</strain>
    </source>
</reference>
<accession>A0A2Z4AJP7</accession>
<keyword evidence="1" id="KW-0732">Signal</keyword>
<organism evidence="4 5">
    <name type="scientific">Candidatus Moanibacter tarae</name>
    <dbReference type="NCBI Taxonomy" id="2200854"/>
    <lineage>
        <taxon>Bacteria</taxon>
        <taxon>Pseudomonadati</taxon>
        <taxon>Verrucomicrobiota</taxon>
        <taxon>Opitutia</taxon>
        <taxon>Puniceicoccales</taxon>
        <taxon>Puniceicoccales incertae sedis</taxon>
        <taxon>Candidatus Moanibacter</taxon>
    </lineage>
</organism>
<name>A0A2Z4AJP7_9BACT</name>
<dbReference type="InterPro" id="IPR039565">
    <property type="entry name" value="BamD-like"/>
</dbReference>
<protein>
    <submittedName>
        <fullName evidence="4">Outer membrane protein assembly factor BamD</fullName>
    </submittedName>
</protein>
<evidence type="ECO:0000256" key="2">
    <source>
        <dbReference type="SAM" id="MobiDB-lite"/>
    </source>
</evidence>
<dbReference type="Pfam" id="PF13174">
    <property type="entry name" value="TPR_6"/>
    <property type="match status" value="1"/>
</dbReference>
<evidence type="ECO:0000313" key="5">
    <source>
        <dbReference type="Proteomes" id="UP000247465"/>
    </source>
</evidence>
<evidence type="ECO:0000259" key="3">
    <source>
        <dbReference type="Pfam" id="PF13525"/>
    </source>
</evidence>
<dbReference type="KEGG" id="mtar:DF168_01861"/>
<dbReference type="Gene3D" id="1.25.40.10">
    <property type="entry name" value="Tetratricopeptide repeat domain"/>
    <property type="match status" value="2"/>
</dbReference>
<feature type="domain" description="Outer membrane lipoprotein BamD-like" evidence="3">
    <location>
        <begin position="145"/>
        <end position="293"/>
    </location>
</feature>
<dbReference type="InterPro" id="IPR019734">
    <property type="entry name" value="TPR_rpt"/>
</dbReference>
<dbReference type="InterPro" id="IPR011990">
    <property type="entry name" value="TPR-like_helical_dom_sf"/>
</dbReference>
<feature type="compositionally biased region" description="Low complexity" evidence="2">
    <location>
        <begin position="361"/>
        <end position="373"/>
    </location>
</feature>